<protein>
    <submittedName>
        <fullName evidence="3">Uncharacterized protein</fullName>
    </submittedName>
</protein>
<keyword evidence="2" id="KW-0732">Signal</keyword>
<gene>
    <name evidence="3" type="ORF">DM819_27995</name>
</gene>
<evidence type="ECO:0000256" key="1">
    <source>
        <dbReference type="SAM" id="MobiDB-lite"/>
    </source>
</evidence>
<evidence type="ECO:0000313" key="3">
    <source>
        <dbReference type="EMBL" id="NWL49612.1"/>
    </source>
</evidence>
<feature type="signal peptide" evidence="2">
    <location>
        <begin position="1"/>
        <end position="18"/>
    </location>
</feature>
<feature type="chain" id="PRO_5044748884" evidence="2">
    <location>
        <begin position="19"/>
        <end position="76"/>
    </location>
</feature>
<accession>A0ABD6ND55</accession>
<evidence type="ECO:0000313" key="4">
    <source>
        <dbReference type="Proteomes" id="UP000704738"/>
    </source>
</evidence>
<comment type="caution">
    <text evidence="3">The sequence shown here is derived from an EMBL/GenBank/DDBJ whole genome shotgun (WGS) entry which is preliminary data.</text>
</comment>
<feature type="region of interest" description="Disordered" evidence="1">
    <location>
        <begin position="54"/>
        <end position="76"/>
    </location>
</feature>
<organism evidence="3 4">
    <name type="scientific">Pseudomonas hunanensis</name>
    <dbReference type="NCBI Taxonomy" id="1247546"/>
    <lineage>
        <taxon>Bacteria</taxon>
        <taxon>Pseudomonadati</taxon>
        <taxon>Pseudomonadota</taxon>
        <taxon>Gammaproteobacteria</taxon>
        <taxon>Pseudomonadales</taxon>
        <taxon>Pseudomonadaceae</taxon>
        <taxon>Pseudomonas</taxon>
    </lineage>
</organism>
<reference evidence="3 4" key="1">
    <citation type="submission" date="2018-06" db="EMBL/GenBank/DDBJ databases">
        <title>Bacteria isolated from soil of Wuhan.</title>
        <authorList>
            <person name="Xiang W."/>
            <person name="Huang C."/>
        </authorList>
    </citation>
    <scope>NUCLEOTIDE SEQUENCE [LARGE SCALE GENOMIC DNA]</scope>
    <source>
        <strain evidence="4">xwS4</strain>
    </source>
</reference>
<dbReference type="EMBL" id="QJRE01000119">
    <property type="protein sequence ID" value="NWL49612.1"/>
    <property type="molecule type" value="Genomic_DNA"/>
</dbReference>
<dbReference type="AlphaFoldDB" id="A0ABD6ND55"/>
<evidence type="ECO:0000256" key="2">
    <source>
        <dbReference type="SAM" id="SignalP"/>
    </source>
</evidence>
<dbReference type="Proteomes" id="UP000704738">
    <property type="component" value="Unassembled WGS sequence"/>
</dbReference>
<sequence length="76" mass="7698">MLPAACLLLLATAPCTFADTTSTSSGSAAYQAREQLESQRAQLSGASDVAQSTTTANALVDAPVDTEDAPVLVSQP</sequence>
<name>A0ABD6ND55_9PSED</name>
<proteinExistence type="predicted"/>